<protein>
    <recommendedName>
        <fullName evidence="6">Phosphoribosylformylglycinamidine synthase</fullName>
    </recommendedName>
</protein>
<reference evidence="4 5" key="1">
    <citation type="submission" date="2018-05" db="EMBL/GenBank/DDBJ databases">
        <title>Brumimicrobium oceani sp. nov., isolated from coastal sediment.</title>
        <authorList>
            <person name="Kou Y."/>
        </authorList>
    </citation>
    <scope>NUCLEOTIDE SEQUENCE [LARGE SCALE GENOMIC DNA]</scope>
    <source>
        <strain evidence="4 5">C305</strain>
    </source>
</reference>
<evidence type="ECO:0000259" key="2">
    <source>
        <dbReference type="Pfam" id="PF00586"/>
    </source>
</evidence>
<dbReference type="CDD" id="cd02204">
    <property type="entry name" value="PurL_repeat2"/>
    <property type="match status" value="1"/>
</dbReference>
<keyword evidence="5" id="KW-1185">Reference proteome</keyword>
<dbReference type="Gene3D" id="3.30.1330.10">
    <property type="entry name" value="PurM-like, N-terminal domain"/>
    <property type="match status" value="1"/>
</dbReference>
<sequence length="582" mass="64622">MGNTILKAASTAEALEQGFTTDTFEKLTKDLGRVPTISEIKISGMIWPQLYSSEYSGKVELGNNTNYEFRVNSHLNNTHDSSSLIAQINSIRLGELSKKENISLTKKTLETLSKENNINNAPIIANDVFFDQNLGNLPLINTFSVKRLDSKKETSPLNLREIIQSEETINSIAQLLGLDRKNIKVKAENMNIQLLDNDEIFATLPLDFFSKNEFSINENQGKEPDYFLENKNFDINQIKEPEDLKELASFLLKQPNIASKRWINDQFNTLKRSAPKKVSKNSDAAIEDTKDSKQSILLSVNGNSRYIKADPYIGTALAIAEASRNIICSGGRPLAISACLNLGDLASPETKWQHINIEEALSTASKKFDAPVVDKVISFNRFSETAGKKTAISPAPAIGMLGLLEEKNKTMTFDFKHKGDLIFILGEAVECIGSSEYLTAYHGVTSSPAPYFDMNKEYELHKVLQSLVKNDLINAAHNCSIGGTFIALTEMAMPNELGFDIVTDAEIREDAFLFGESGGRVLVGVNEKSEDAFIEFMMNSRVNFTLLGHVTQGKLVVDDEHFGFIQEAKKSYNKALEEIIEG</sequence>
<dbReference type="Pfam" id="PF00586">
    <property type="entry name" value="AIRS"/>
    <property type="match status" value="1"/>
</dbReference>
<comment type="caution">
    <text evidence="4">The sequence shown here is derived from an EMBL/GenBank/DDBJ whole genome shotgun (WGS) entry which is preliminary data.</text>
</comment>
<evidence type="ECO:0008006" key="6">
    <source>
        <dbReference type="Google" id="ProtNLM"/>
    </source>
</evidence>
<dbReference type="AlphaFoldDB" id="A0A2U2XCI5"/>
<dbReference type="PANTHER" id="PTHR43555">
    <property type="entry name" value="PHOSPHORIBOSYLFORMYLGLYCINAMIDINE SYNTHASE SUBUNIT PURL"/>
    <property type="match status" value="1"/>
</dbReference>
<dbReference type="SUPFAM" id="SSF55326">
    <property type="entry name" value="PurM N-terminal domain-like"/>
    <property type="match status" value="1"/>
</dbReference>
<proteinExistence type="predicted"/>
<reference evidence="4 5" key="2">
    <citation type="submission" date="2018-05" db="EMBL/GenBank/DDBJ databases">
        <authorList>
            <person name="Lanie J.A."/>
            <person name="Ng W.-L."/>
            <person name="Kazmierczak K.M."/>
            <person name="Andrzejewski T.M."/>
            <person name="Davidsen T.M."/>
            <person name="Wayne K.J."/>
            <person name="Tettelin H."/>
            <person name="Glass J.I."/>
            <person name="Rusch D."/>
            <person name="Podicherti R."/>
            <person name="Tsui H.-C.T."/>
            <person name="Winkler M.E."/>
        </authorList>
    </citation>
    <scope>NUCLEOTIDE SEQUENCE [LARGE SCALE GENOMIC DNA]</scope>
    <source>
        <strain evidence="4 5">C305</strain>
    </source>
</reference>
<name>A0A2U2XCI5_9FLAO</name>
<feature type="domain" description="PurM-like C-terminal" evidence="3">
    <location>
        <begin position="418"/>
        <end position="554"/>
    </location>
</feature>
<dbReference type="InterPro" id="IPR036921">
    <property type="entry name" value="PurM-like_N_sf"/>
</dbReference>
<dbReference type="Gene3D" id="3.90.650.10">
    <property type="entry name" value="PurM-like C-terminal domain"/>
    <property type="match status" value="1"/>
</dbReference>
<feature type="domain" description="PurM-like N-terminal" evidence="2">
    <location>
        <begin position="282"/>
        <end position="402"/>
    </location>
</feature>
<dbReference type="Proteomes" id="UP000245370">
    <property type="component" value="Unassembled WGS sequence"/>
</dbReference>
<evidence type="ECO:0000259" key="3">
    <source>
        <dbReference type="Pfam" id="PF02769"/>
    </source>
</evidence>
<dbReference type="PANTHER" id="PTHR43555:SF1">
    <property type="entry name" value="PHOSPHORIBOSYLFORMYLGLYCINAMIDINE SYNTHASE SUBUNIT PURL"/>
    <property type="match status" value="1"/>
</dbReference>
<organism evidence="4 5">
    <name type="scientific">Brumimicrobium oceani</name>
    <dbReference type="NCBI Taxonomy" id="2100725"/>
    <lineage>
        <taxon>Bacteria</taxon>
        <taxon>Pseudomonadati</taxon>
        <taxon>Bacteroidota</taxon>
        <taxon>Flavobacteriia</taxon>
        <taxon>Flavobacteriales</taxon>
        <taxon>Crocinitomicaceae</taxon>
        <taxon>Brumimicrobium</taxon>
    </lineage>
</organism>
<dbReference type="RefSeq" id="WP_109359541.1">
    <property type="nucleotide sequence ID" value="NZ_QFRJ01000006.1"/>
</dbReference>
<keyword evidence="1" id="KW-0963">Cytoplasm</keyword>
<accession>A0A2U2XCI5</accession>
<evidence type="ECO:0000256" key="1">
    <source>
        <dbReference type="ARBA" id="ARBA00022490"/>
    </source>
</evidence>
<dbReference type="EMBL" id="QFRJ01000006">
    <property type="protein sequence ID" value="PWH85460.1"/>
    <property type="molecule type" value="Genomic_DNA"/>
</dbReference>
<dbReference type="InterPro" id="IPR016188">
    <property type="entry name" value="PurM-like_N"/>
</dbReference>
<gene>
    <name evidence="4" type="ORF">DIT68_09390</name>
</gene>
<dbReference type="InterPro" id="IPR010918">
    <property type="entry name" value="PurM-like_C_dom"/>
</dbReference>
<dbReference type="OrthoDB" id="9804441at2"/>
<evidence type="ECO:0000313" key="5">
    <source>
        <dbReference type="Proteomes" id="UP000245370"/>
    </source>
</evidence>
<dbReference type="InterPro" id="IPR036676">
    <property type="entry name" value="PurM-like_C_sf"/>
</dbReference>
<dbReference type="SUPFAM" id="SSF56042">
    <property type="entry name" value="PurM C-terminal domain-like"/>
    <property type="match status" value="1"/>
</dbReference>
<dbReference type="GO" id="GO:0006189">
    <property type="term" value="P:'de novo' IMP biosynthetic process"/>
    <property type="evidence" value="ECO:0007669"/>
    <property type="project" value="InterPro"/>
</dbReference>
<evidence type="ECO:0000313" key="4">
    <source>
        <dbReference type="EMBL" id="PWH85460.1"/>
    </source>
</evidence>
<dbReference type="Pfam" id="PF02769">
    <property type="entry name" value="AIRS_C"/>
    <property type="match status" value="1"/>
</dbReference>
<dbReference type="GO" id="GO:0004642">
    <property type="term" value="F:phosphoribosylformylglycinamidine synthase activity"/>
    <property type="evidence" value="ECO:0007669"/>
    <property type="project" value="InterPro"/>
</dbReference>
<dbReference type="InterPro" id="IPR010074">
    <property type="entry name" value="PRibForGlyAmidine_synth_PurL"/>
</dbReference>